<gene>
    <name evidence="2" type="ORF">BN970_04320</name>
</gene>
<dbReference type="AlphaFoldDB" id="A0A0U1DP19"/>
<feature type="domain" description="Phospholipid/glycerol acyltransferase" evidence="1">
    <location>
        <begin position="66"/>
        <end position="185"/>
    </location>
</feature>
<dbReference type="Pfam" id="PF01553">
    <property type="entry name" value="Acyltransferase"/>
    <property type="match status" value="1"/>
</dbReference>
<name>A0A0U1DP19_9MYCO</name>
<sequence>MTPEVATADGLFVGILVILAAMDESELDQWDPAVTRQMRSLAGPIAKWWFRSEVRGLENIPDDGGALVVSNHSGGMLTPDVLVFAPEFYRHFGYHRPLYTLAHYGVLLGPTGNMFRRLGVIHASRQNAAAALDSGAVVLVFPGGDYDVYRPTAEANTIDFNGRTGYVRTALTAGVPIVPTVSIGAQESQLFLTRGNWLAKRLGLPRIRLDILPVSIGFPFGLSVLVPPNLPLPTKIVTEVLPPIDITARFGADPDVHEVDAHIRGVMQTALDRLAAQRRFPILG</sequence>
<evidence type="ECO:0000313" key="3">
    <source>
        <dbReference type="Proteomes" id="UP000182227"/>
    </source>
</evidence>
<dbReference type="PIRSF" id="PIRSF016753">
    <property type="entry name" value="P_lipid/glycerol_ac_tran_prd"/>
    <property type="match status" value="1"/>
</dbReference>
<dbReference type="GO" id="GO:0016746">
    <property type="term" value="F:acyltransferase activity"/>
    <property type="evidence" value="ECO:0007669"/>
    <property type="project" value="UniProtKB-KW"/>
</dbReference>
<dbReference type="CDD" id="cd07987">
    <property type="entry name" value="LPLAT_MGAT-like"/>
    <property type="match status" value="1"/>
</dbReference>
<dbReference type="Proteomes" id="UP000182227">
    <property type="component" value="Unassembled WGS sequence"/>
</dbReference>
<proteinExistence type="predicted"/>
<dbReference type="InterPro" id="IPR016676">
    <property type="entry name" value="P_lipid/glycerol_AcTrfase_prd"/>
</dbReference>
<protein>
    <submittedName>
        <fullName evidence="2">Phospholipid/glycerol acyltransferase</fullName>
    </submittedName>
</protein>
<reference evidence="2 3" key="1">
    <citation type="submission" date="2015-03" db="EMBL/GenBank/DDBJ databases">
        <authorList>
            <person name="Murphy D."/>
        </authorList>
    </citation>
    <scope>NUCLEOTIDE SEQUENCE [LARGE SCALE GENOMIC DNA]</scope>
    <source>
        <strain evidence="2 3">D16</strain>
    </source>
</reference>
<dbReference type="PANTHER" id="PTHR22753">
    <property type="entry name" value="TRANSMEMBRANE PROTEIN 68"/>
    <property type="match status" value="1"/>
</dbReference>
<dbReference type="InterPro" id="IPR002123">
    <property type="entry name" value="Plipid/glycerol_acylTrfase"/>
</dbReference>
<accession>A0A0U1DP19</accession>
<dbReference type="GO" id="GO:0016020">
    <property type="term" value="C:membrane"/>
    <property type="evidence" value="ECO:0007669"/>
    <property type="project" value="TreeGrafter"/>
</dbReference>
<keyword evidence="2" id="KW-0808">Transferase</keyword>
<keyword evidence="2" id="KW-0012">Acyltransferase</keyword>
<dbReference type="PANTHER" id="PTHR22753:SF14">
    <property type="entry name" value="MONOACYLGLYCEROL_DIACYLGLYCEROL O-ACYLTRANSFERASE"/>
    <property type="match status" value="1"/>
</dbReference>
<dbReference type="SUPFAM" id="SSF69593">
    <property type="entry name" value="Glycerol-3-phosphate (1)-acyltransferase"/>
    <property type="match status" value="1"/>
</dbReference>
<evidence type="ECO:0000259" key="1">
    <source>
        <dbReference type="SMART" id="SM00563"/>
    </source>
</evidence>
<dbReference type="EMBL" id="CTEF01000003">
    <property type="protein sequence ID" value="CQD19193.1"/>
    <property type="molecule type" value="Genomic_DNA"/>
</dbReference>
<organism evidence="2 3">
    <name type="scientific">Mycolicibacterium conceptionense</name>
    <dbReference type="NCBI Taxonomy" id="451644"/>
    <lineage>
        <taxon>Bacteria</taxon>
        <taxon>Bacillati</taxon>
        <taxon>Actinomycetota</taxon>
        <taxon>Actinomycetes</taxon>
        <taxon>Mycobacteriales</taxon>
        <taxon>Mycobacteriaceae</taxon>
        <taxon>Mycolicibacterium</taxon>
    </lineage>
</organism>
<evidence type="ECO:0000313" key="2">
    <source>
        <dbReference type="EMBL" id="CQD19193.1"/>
    </source>
</evidence>
<dbReference type="SMART" id="SM00563">
    <property type="entry name" value="PlsC"/>
    <property type="match status" value="1"/>
</dbReference>